<evidence type="ECO:0000256" key="12">
    <source>
        <dbReference type="ARBA" id="ARBA00023136"/>
    </source>
</evidence>
<comment type="subcellular location">
    <subcellularLocation>
        <location evidence="1 15">Cell inner membrane</location>
        <topology evidence="1 15">Peripheral membrane protein</topology>
        <orientation evidence="1 15">Cytoplasmic side</orientation>
    </subcellularLocation>
</comment>
<keyword evidence="5 15" id="KW-1003">Cell membrane</keyword>
<evidence type="ECO:0000313" key="16">
    <source>
        <dbReference type="EMBL" id="MDO6671804.1"/>
    </source>
</evidence>
<gene>
    <name evidence="15" type="primary">kdkA</name>
    <name evidence="16" type="ORF">Q4535_06680</name>
</gene>
<dbReference type="NCBIfam" id="NF002475">
    <property type="entry name" value="PRK01723.1"/>
    <property type="match status" value="1"/>
</dbReference>
<keyword evidence="6 15" id="KW-0997">Cell inner membrane</keyword>
<reference evidence="16" key="1">
    <citation type="submission" date="2023-07" db="EMBL/GenBank/DDBJ databases">
        <title>Genome content predicts the carbon catabolic preferences of heterotrophic bacteria.</title>
        <authorList>
            <person name="Gralka M."/>
        </authorList>
    </citation>
    <scope>NUCLEOTIDE SEQUENCE</scope>
    <source>
        <strain evidence="16">C2R13</strain>
    </source>
</reference>
<evidence type="ECO:0000313" key="17">
    <source>
        <dbReference type="Proteomes" id="UP001170481"/>
    </source>
</evidence>
<keyword evidence="11 15" id="KW-0448">Lipopolysaccharide biosynthesis</keyword>
<evidence type="ECO:0000256" key="3">
    <source>
        <dbReference type="ARBA" id="ARBA00010327"/>
    </source>
</evidence>
<dbReference type="GO" id="GO:0005886">
    <property type="term" value="C:plasma membrane"/>
    <property type="evidence" value="ECO:0007669"/>
    <property type="project" value="UniProtKB-SubCell"/>
</dbReference>
<dbReference type="GO" id="GO:0009244">
    <property type="term" value="P:lipopolysaccharide core region biosynthetic process"/>
    <property type="evidence" value="ECO:0007669"/>
    <property type="project" value="UniProtKB-UniRule"/>
</dbReference>
<proteinExistence type="inferred from homology"/>
<dbReference type="InterPro" id="IPR022826">
    <property type="entry name" value="KDO_kinase"/>
</dbReference>
<keyword evidence="8 15" id="KW-0547">Nucleotide-binding</keyword>
<dbReference type="GO" id="GO:0016301">
    <property type="term" value="F:kinase activity"/>
    <property type="evidence" value="ECO:0007669"/>
    <property type="project" value="UniProtKB-KW"/>
</dbReference>
<comment type="catalytic activity">
    <reaction evidence="14 15">
        <text>an alpha-Kdo-(2-&gt;6)-lipid IVA + ATP = a 4-O-phospho-alpha-Kdo-(2-&gt;6)-lipid IVA + ADP + H(+)</text>
        <dbReference type="Rhea" id="RHEA:74271"/>
        <dbReference type="ChEBI" id="CHEBI:15378"/>
        <dbReference type="ChEBI" id="CHEBI:30616"/>
        <dbReference type="ChEBI" id="CHEBI:176428"/>
        <dbReference type="ChEBI" id="CHEBI:193140"/>
        <dbReference type="ChEBI" id="CHEBI:456216"/>
        <dbReference type="EC" id="2.7.1.166"/>
    </reaction>
</comment>
<evidence type="ECO:0000256" key="14">
    <source>
        <dbReference type="ARBA" id="ARBA00034417"/>
    </source>
</evidence>
<comment type="caution">
    <text evidence="16">The sequence shown here is derived from an EMBL/GenBank/DDBJ whole genome shotgun (WGS) entry which is preliminary data.</text>
</comment>
<keyword evidence="7 15" id="KW-0808">Transferase</keyword>
<protein>
    <recommendedName>
        <fullName evidence="13 15">3-deoxy-D-manno-octulosonic acid kinase</fullName>
        <shortName evidence="15">Kdo kinase</shortName>
        <ecNumber evidence="4 15">2.7.1.166</ecNumber>
    </recommendedName>
</protein>
<accession>A0AAP4TXW4</accession>
<dbReference type="HAMAP" id="MF_00521">
    <property type="entry name" value="KDO_kinase"/>
    <property type="match status" value="1"/>
</dbReference>
<comment type="function">
    <text evidence="15">Catalyzes the ATP-dependent phosphorylation of the 3-deoxy-D-manno-octulosonic acid (Kdo) residue in Kdo-lipid IV(A) at the 4-OH position.</text>
</comment>
<keyword evidence="9 15" id="KW-0418">Kinase</keyword>
<dbReference type="AlphaFoldDB" id="A0AAP4TXW4"/>
<evidence type="ECO:0000256" key="13">
    <source>
        <dbReference type="ARBA" id="ARBA00029511"/>
    </source>
</evidence>
<evidence type="ECO:0000256" key="10">
    <source>
        <dbReference type="ARBA" id="ARBA00022840"/>
    </source>
</evidence>
<keyword evidence="12 15" id="KW-0472">Membrane</keyword>
<dbReference type="Gene3D" id="1.10.510.10">
    <property type="entry name" value="Transferase(Phosphotransferase) domain 1"/>
    <property type="match status" value="1"/>
</dbReference>
<organism evidence="16 17">
    <name type="scientific">Cobetia amphilecti</name>
    <dbReference type="NCBI Taxonomy" id="1055104"/>
    <lineage>
        <taxon>Bacteria</taxon>
        <taxon>Pseudomonadati</taxon>
        <taxon>Pseudomonadota</taxon>
        <taxon>Gammaproteobacteria</taxon>
        <taxon>Oceanospirillales</taxon>
        <taxon>Halomonadaceae</taxon>
        <taxon>Cobetia</taxon>
    </lineage>
</organism>
<evidence type="ECO:0000256" key="9">
    <source>
        <dbReference type="ARBA" id="ARBA00022777"/>
    </source>
</evidence>
<dbReference type="GO" id="GO:0016773">
    <property type="term" value="F:phosphotransferase activity, alcohol group as acceptor"/>
    <property type="evidence" value="ECO:0007669"/>
    <property type="project" value="UniProtKB-UniRule"/>
</dbReference>
<evidence type="ECO:0000256" key="15">
    <source>
        <dbReference type="HAMAP-Rule" id="MF_00521"/>
    </source>
</evidence>
<evidence type="ECO:0000256" key="4">
    <source>
        <dbReference type="ARBA" id="ARBA00011988"/>
    </source>
</evidence>
<evidence type="ECO:0000256" key="5">
    <source>
        <dbReference type="ARBA" id="ARBA00022475"/>
    </source>
</evidence>
<dbReference type="Pfam" id="PF06293">
    <property type="entry name" value="Kdo"/>
    <property type="match status" value="1"/>
</dbReference>
<dbReference type="GO" id="GO:0005524">
    <property type="term" value="F:ATP binding"/>
    <property type="evidence" value="ECO:0007669"/>
    <property type="project" value="UniProtKB-UniRule"/>
</dbReference>
<dbReference type="InterPro" id="IPR011009">
    <property type="entry name" value="Kinase-like_dom_sf"/>
</dbReference>
<dbReference type="EMBL" id="JAUORK010000006">
    <property type="protein sequence ID" value="MDO6671804.1"/>
    <property type="molecule type" value="Genomic_DNA"/>
</dbReference>
<evidence type="ECO:0000256" key="6">
    <source>
        <dbReference type="ARBA" id="ARBA00022519"/>
    </source>
</evidence>
<comment type="similarity">
    <text evidence="3 15">Belongs to the protein kinase superfamily. KdkA/RfaP family.</text>
</comment>
<name>A0AAP4TXW4_9GAMM</name>
<evidence type="ECO:0000256" key="11">
    <source>
        <dbReference type="ARBA" id="ARBA00022985"/>
    </source>
</evidence>
<feature type="active site" evidence="15">
    <location>
        <position position="195"/>
    </location>
</feature>
<sequence length="262" mass="29407">MRMAVFRNENAHILYDGETAPQMTPDWFMPSFWREHDAVTGEAPGRGASLFLDVCRLPAELQPDNTTATPARRWALRPYRRGGLIAKLASQRYLYTGLERTRAFAELRLTERLYRQGLPVPEPVGACVWRHGLTYEAALITVLIPGARAFADDLIALEAQRLTAGAELPEALLRLLDATGHAIRAVHDAGLEHVDLNARNLLIDESERVYVIDLDRCQLHAEAPTDARWRESNLSRLGRSLARFTPTHHAACLARIRSAYHG</sequence>
<evidence type="ECO:0000256" key="2">
    <source>
        <dbReference type="ARBA" id="ARBA00004713"/>
    </source>
</evidence>
<dbReference type="SUPFAM" id="SSF56112">
    <property type="entry name" value="Protein kinase-like (PK-like)"/>
    <property type="match status" value="1"/>
</dbReference>
<evidence type="ECO:0000256" key="1">
    <source>
        <dbReference type="ARBA" id="ARBA00004515"/>
    </source>
</evidence>
<comment type="pathway">
    <text evidence="2 15">Bacterial outer membrane biogenesis; LPS core biosynthesis.</text>
</comment>
<dbReference type="Proteomes" id="UP001170481">
    <property type="component" value="Unassembled WGS sequence"/>
</dbReference>
<evidence type="ECO:0000256" key="7">
    <source>
        <dbReference type="ARBA" id="ARBA00022679"/>
    </source>
</evidence>
<evidence type="ECO:0000256" key="8">
    <source>
        <dbReference type="ARBA" id="ARBA00022741"/>
    </source>
</evidence>
<dbReference type="EC" id="2.7.1.166" evidence="4 15"/>
<keyword evidence="10 15" id="KW-0067">ATP-binding</keyword>